<dbReference type="Proteomes" id="UP000295357">
    <property type="component" value="Unassembled WGS sequence"/>
</dbReference>
<dbReference type="EMBL" id="SNXE01000001">
    <property type="protein sequence ID" value="TDP12717.1"/>
    <property type="molecule type" value="Genomic_DNA"/>
</dbReference>
<accession>A0A4V3CK63</accession>
<dbReference type="AlphaFoldDB" id="A0A4V3CK63"/>
<feature type="signal peptide" evidence="1">
    <location>
        <begin position="1"/>
        <end position="32"/>
    </location>
</feature>
<keyword evidence="1" id="KW-0732">Signal</keyword>
<feature type="chain" id="PRO_5020661103" evidence="1">
    <location>
        <begin position="33"/>
        <end position="245"/>
    </location>
</feature>
<proteinExistence type="predicted"/>
<keyword evidence="3" id="KW-1185">Reference proteome</keyword>
<organism evidence="2 3">
    <name type="scientific">Roseateles asaccharophilus</name>
    <dbReference type="NCBI Taxonomy" id="582607"/>
    <lineage>
        <taxon>Bacteria</taxon>
        <taxon>Pseudomonadati</taxon>
        <taxon>Pseudomonadota</taxon>
        <taxon>Betaproteobacteria</taxon>
        <taxon>Burkholderiales</taxon>
        <taxon>Sphaerotilaceae</taxon>
        <taxon>Roseateles</taxon>
    </lineage>
</organism>
<gene>
    <name evidence="2" type="ORF">DFR39_101190</name>
</gene>
<protein>
    <submittedName>
        <fullName evidence="2">Uncharacterized protein</fullName>
    </submittedName>
</protein>
<name>A0A4V3CK63_9BURK</name>
<evidence type="ECO:0000256" key="1">
    <source>
        <dbReference type="SAM" id="SignalP"/>
    </source>
</evidence>
<comment type="caution">
    <text evidence="2">The sequence shown here is derived from an EMBL/GenBank/DDBJ whole genome shotgun (WGS) entry which is preliminary data.</text>
</comment>
<reference evidence="2 3" key="1">
    <citation type="submission" date="2019-03" db="EMBL/GenBank/DDBJ databases">
        <title>Genomic Encyclopedia of Type Strains, Phase IV (KMG-IV): sequencing the most valuable type-strain genomes for metagenomic binning, comparative biology and taxonomic classification.</title>
        <authorList>
            <person name="Goeker M."/>
        </authorList>
    </citation>
    <scope>NUCLEOTIDE SEQUENCE [LARGE SCALE GENOMIC DNA]</scope>
    <source>
        <strain evidence="2 3">DSM 25082</strain>
    </source>
</reference>
<evidence type="ECO:0000313" key="2">
    <source>
        <dbReference type="EMBL" id="TDP12717.1"/>
    </source>
</evidence>
<evidence type="ECO:0000313" key="3">
    <source>
        <dbReference type="Proteomes" id="UP000295357"/>
    </source>
</evidence>
<sequence>MSNLIHRVSIPRRLILASLAAYWLAPTPLAVAQQVAATIGGRPILIPVPNGFREVADDPDGFHTKQWNRAHMHAVFAIADEYEALLQGAAPNLPNFAFAYTPVHALNQPLSSLEFDSGRKVLRQRFENSIRESNSLGLSYGSGSESQPPTLILPESDQLRPNRAHVLSIIEDKQGCFSFLAISSVQPGIVESSAPMLLLNVSAFSVVNERLLVLGVSCIFKSPADVAVLIGRSQGWVQALYRSNS</sequence>